<reference evidence="3" key="1">
    <citation type="submission" date="2013-06" db="EMBL/GenBank/DDBJ databases">
        <authorList>
            <person name="Zhao Q."/>
        </authorList>
    </citation>
    <scope>NUCLEOTIDE SEQUENCE</scope>
    <source>
        <strain evidence="3">cv. W1943</strain>
    </source>
</reference>
<protein>
    <submittedName>
        <fullName evidence="2">Uncharacterized protein</fullName>
    </submittedName>
</protein>
<dbReference type="Proteomes" id="UP000008022">
    <property type="component" value="Unassembled WGS sequence"/>
</dbReference>
<feature type="region of interest" description="Disordered" evidence="1">
    <location>
        <begin position="1"/>
        <end position="55"/>
    </location>
</feature>
<evidence type="ECO:0000256" key="1">
    <source>
        <dbReference type="SAM" id="MobiDB-lite"/>
    </source>
</evidence>
<name>A0A0E0NWG5_ORYRU</name>
<organism evidence="2 3">
    <name type="scientific">Oryza rufipogon</name>
    <name type="common">Brownbeard rice</name>
    <name type="synonym">Asian wild rice</name>
    <dbReference type="NCBI Taxonomy" id="4529"/>
    <lineage>
        <taxon>Eukaryota</taxon>
        <taxon>Viridiplantae</taxon>
        <taxon>Streptophyta</taxon>
        <taxon>Embryophyta</taxon>
        <taxon>Tracheophyta</taxon>
        <taxon>Spermatophyta</taxon>
        <taxon>Magnoliopsida</taxon>
        <taxon>Liliopsida</taxon>
        <taxon>Poales</taxon>
        <taxon>Poaceae</taxon>
        <taxon>BOP clade</taxon>
        <taxon>Oryzoideae</taxon>
        <taxon>Oryzeae</taxon>
        <taxon>Oryzinae</taxon>
        <taxon>Oryza</taxon>
    </lineage>
</organism>
<accession>A0A0E0NWG5</accession>
<proteinExistence type="predicted"/>
<reference evidence="2" key="2">
    <citation type="submission" date="2015-06" db="UniProtKB">
        <authorList>
            <consortium name="EnsemblPlants"/>
        </authorList>
    </citation>
    <scope>IDENTIFICATION</scope>
</reference>
<dbReference type="OMA" id="EICACCM"/>
<dbReference type="AlphaFoldDB" id="A0A0E0NWG5"/>
<evidence type="ECO:0000313" key="3">
    <source>
        <dbReference type="Proteomes" id="UP000008022"/>
    </source>
</evidence>
<sequence length="159" mass="17386">MWEAPPPPSSSRRTKPLEPPNLGITVAGEEVLAARPWEGEGEEEEKEKKSPPPVAVAAVHRYRSHRRHLRTATGAAACWEGGGEGADGGGGGWISHMTVKENPFSSSVVEEDVVELVDRREEICACCMVKAGSWRMRSRQDLHKMARHMSTEKAGTRGC</sequence>
<dbReference type="EnsemblPlants" id="ORUFI03G21890.1">
    <property type="protein sequence ID" value="ORUFI03G21890.1"/>
    <property type="gene ID" value="ORUFI03G21890"/>
</dbReference>
<keyword evidence="3" id="KW-1185">Reference proteome</keyword>
<dbReference type="HOGENOM" id="CLU_1754426_0_0_1"/>
<evidence type="ECO:0000313" key="2">
    <source>
        <dbReference type="EnsemblPlants" id="ORUFI03G21890.1"/>
    </source>
</evidence>
<dbReference type="Gramene" id="ORUFI03G21890.1">
    <property type="protein sequence ID" value="ORUFI03G21890.1"/>
    <property type="gene ID" value="ORUFI03G21890"/>
</dbReference>